<evidence type="ECO:0000256" key="9">
    <source>
        <dbReference type="ARBA" id="ARBA00022692"/>
    </source>
</evidence>
<evidence type="ECO:0000256" key="8">
    <source>
        <dbReference type="ARBA" id="ARBA00022679"/>
    </source>
</evidence>
<keyword evidence="14 19" id="KW-0472">Membrane</keyword>
<dbReference type="PANTHER" id="PTHR10571:SF0">
    <property type="entry name" value="UDP-N-ACETYLGLUCOSAMINE--DOLICHYL-PHOSPHATE N-ACETYLGLUCOSAMINEPHOSPHOTRANSFERASE"/>
    <property type="match status" value="1"/>
</dbReference>
<feature type="transmembrane region" description="Helical" evidence="19">
    <location>
        <begin position="71"/>
        <end position="92"/>
    </location>
</feature>
<evidence type="ECO:0000256" key="19">
    <source>
        <dbReference type="SAM" id="Phobius"/>
    </source>
</evidence>
<evidence type="ECO:0000256" key="12">
    <source>
        <dbReference type="ARBA" id="ARBA00022842"/>
    </source>
</evidence>
<comment type="function">
    <text evidence="17">UDP-N-acetylglucosamine--dolichyl-phosphate N-acetylglucosaminephosphotransferase that operates in the biosynthetic pathway of dolichol-linked oligosaccharides, the glycan precursors employed in protein asparagine (N)-glycosylation. The assembly of dolichol-linked oligosaccharides begins on the cytosolic side of the endoplasmic reticulum membrane and finishes in its lumen. The sequential addition of sugars to dolichol pyrophosphate produces dolichol-linked oligosaccharides containing fourteen sugars, including two GlcNAcs, nine mannoses and three glucoses. Once assembled, the oligosaccharide is transferred from the lipid to nascent proteins by oligosaccharyltransferases. Catalyzes the initial step of dolichol-linked oligosaccharide biosynthesis, transfering GlcNAc-1-P from cytosolic UDP-GlcNAc onto the carrier lipid dolichyl phosphate (P-dolichol), yielding GlcNAc-P-P-dolichol embedded in the cytoplasmic leaflet of the endoplasmic reticulum membrane.</text>
</comment>
<feature type="transmembrane region" description="Helical" evidence="19">
    <location>
        <begin position="290"/>
        <end position="308"/>
    </location>
</feature>
<evidence type="ECO:0000313" key="20">
    <source>
        <dbReference type="EMBL" id="CEP22143.1"/>
    </source>
</evidence>
<dbReference type="GO" id="GO:0016757">
    <property type="term" value="F:glycosyltransferase activity"/>
    <property type="evidence" value="ECO:0007669"/>
    <property type="project" value="UniProtKB-KW"/>
</dbReference>
<feature type="transmembrane region" description="Helical" evidence="19">
    <location>
        <begin position="203"/>
        <end position="224"/>
    </location>
</feature>
<organism evidence="20 22">
    <name type="scientific">Cyberlindnera jadinii (strain ATCC 18201 / CBS 1600 / BCRC 20928 / JCM 3617 / NBRC 0987 / NRRL Y-1542)</name>
    <name type="common">Torula yeast</name>
    <name type="synonym">Candida utilis</name>
    <dbReference type="NCBI Taxonomy" id="983966"/>
    <lineage>
        <taxon>Eukaryota</taxon>
        <taxon>Fungi</taxon>
        <taxon>Dikarya</taxon>
        <taxon>Ascomycota</taxon>
        <taxon>Saccharomycotina</taxon>
        <taxon>Saccharomycetes</taxon>
        <taxon>Phaffomycetales</taxon>
        <taxon>Phaffomycetaceae</taxon>
        <taxon>Cyberlindnera</taxon>
    </lineage>
</organism>
<dbReference type="OrthoDB" id="10262326at2759"/>
<dbReference type="CDD" id="cd06855">
    <property type="entry name" value="GT_GPT_euk"/>
    <property type="match status" value="1"/>
</dbReference>
<evidence type="ECO:0000256" key="6">
    <source>
        <dbReference type="ARBA" id="ARBA00017659"/>
    </source>
</evidence>
<feature type="transmembrane region" description="Helical" evidence="19">
    <location>
        <begin position="314"/>
        <end position="334"/>
    </location>
</feature>
<evidence type="ECO:0000256" key="11">
    <source>
        <dbReference type="ARBA" id="ARBA00022824"/>
    </source>
</evidence>
<dbReference type="EMBL" id="CDQK01000003">
    <property type="protein sequence ID" value="CEP22143.1"/>
    <property type="molecule type" value="Genomic_DNA"/>
</dbReference>
<dbReference type="GO" id="GO:0046872">
    <property type="term" value="F:metal ion binding"/>
    <property type="evidence" value="ECO:0007669"/>
    <property type="project" value="UniProtKB-KW"/>
</dbReference>
<feature type="transmembrane region" description="Helical" evidence="19">
    <location>
        <begin position="231"/>
        <end position="249"/>
    </location>
</feature>
<comment type="subcellular location">
    <subcellularLocation>
        <location evidence="2">Endoplasmic reticulum membrane</location>
        <topology evidence="2">Multi-pass membrane protein</topology>
    </subcellularLocation>
</comment>
<evidence type="ECO:0000313" key="22">
    <source>
        <dbReference type="Proteomes" id="UP000038830"/>
    </source>
</evidence>
<reference evidence="22" key="2">
    <citation type="journal article" date="2015" name="J. Biotechnol.">
        <title>The structure of the Cyberlindnera jadinii genome and its relation to Candida utilis analyzed by the occurrence of single nucleotide polymorphisms.</title>
        <authorList>
            <person name="Rupp O."/>
            <person name="Brinkrolf K."/>
            <person name="Buerth C."/>
            <person name="Kunigo M."/>
            <person name="Schneider J."/>
            <person name="Jaenicke S."/>
            <person name="Goesmann A."/>
            <person name="Puehler A."/>
            <person name="Jaeger K.-E."/>
            <person name="Ernst J.F."/>
        </authorList>
    </citation>
    <scope>NUCLEOTIDE SEQUENCE [LARGE SCALE GENOMIC DNA]</scope>
    <source>
        <strain evidence="22">ATCC 18201 / CBS 1600 / BCRC 20928 / JCM 3617 / NBRC 0987 / NRRL Y-1542</strain>
    </source>
</reference>
<reference evidence="21 23" key="3">
    <citation type="journal article" date="2016" name="Proc. Natl. Acad. Sci. U.S.A.">
        <title>Comparative genomics of biotechnologically important yeasts.</title>
        <authorList>
            <person name="Riley R."/>
            <person name="Haridas S."/>
            <person name="Wolfe K.H."/>
            <person name="Lopes M.R."/>
            <person name="Hittinger C.T."/>
            <person name="Goeker M."/>
            <person name="Salamov A.A."/>
            <person name="Wisecaver J.H."/>
            <person name="Long T.M."/>
            <person name="Calvey C.H."/>
            <person name="Aerts A.L."/>
            <person name="Barry K.W."/>
            <person name="Choi C."/>
            <person name="Clum A."/>
            <person name="Coughlan A.Y."/>
            <person name="Deshpande S."/>
            <person name="Douglass A.P."/>
            <person name="Hanson S.J."/>
            <person name="Klenk H.-P."/>
            <person name="LaButti K.M."/>
            <person name="Lapidus A."/>
            <person name="Lindquist E.A."/>
            <person name="Lipzen A.M."/>
            <person name="Meier-Kolthoff J.P."/>
            <person name="Ohm R.A."/>
            <person name="Otillar R.P."/>
            <person name="Pangilinan J.L."/>
            <person name="Peng Y."/>
            <person name="Rokas A."/>
            <person name="Rosa C.A."/>
            <person name="Scheuner C."/>
            <person name="Sibirny A.A."/>
            <person name="Slot J.C."/>
            <person name="Stielow J.B."/>
            <person name="Sun H."/>
            <person name="Kurtzman C.P."/>
            <person name="Blackwell M."/>
            <person name="Grigoriev I.V."/>
            <person name="Jeffries T.W."/>
        </authorList>
    </citation>
    <scope>NUCLEOTIDE SEQUENCE [LARGE SCALE GENOMIC DNA]</scope>
    <source>
        <strain evidence="23">ATCC 18201 / CBS 1600 / BCRC 20928 / JCM 3617 / NBRC 0987 / NRRL Y-1542</strain>
        <strain evidence="21">NRRL Y-1542</strain>
    </source>
</reference>
<keyword evidence="8" id="KW-0808">Transferase</keyword>
<evidence type="ECO:0000256" key="13">
    <source>
        <dbReference type="ARBA" id="ARBA00022989"/>
    </source>
</evidence>
<feature type="transmembrane region" description="Helical" evidence="19">
    <location>
        <begin position="412"/>
        <end position="434"/>
    </location>
</feature>
<evidence type="ECO:0000256" key="7">
    <source>
        <dbReference type="ARBA" id="ARBA00022676"/>
    </source>
</evidence>
<dbReference type="EMBL" id="KV453933">
    <property type="protein sequence ID" value="ODV72837.1"/>
    <property type="molecule type" value="Genomic_DNA"/>
</dbReference>
<evidence type="ECO:0000256" key="18">
    <source>
        <dbReference type="ARBA" id="ARBA00045078"/>
    </source>
</evidence>
<dbReference type="AlphaFoldDB" id="A0A0H5C2Q2"/>
<comment type="cofactor">
    <cofactor evidence="1">
        <name>Mg(2+)</name>
        <dbReference type="ChEBI" id="CHEBI:18420"/>
    </cofactor>
</comment>
<dbReference type="Proteomes" id="UP000038830">
    <property type="component" value="Unassembled WGS sequence"/>
</dbReference>
<name>A0A0H5C2Q2_CYBJN</name>
<keyword evidence="23" id="KW-1185">Reference proteome</keyword>
<comment type="pathway">
    <text evidence="3">Protein modification; protein glycosylation.</text>
</comment>
<keyword evidence="7" id="KW-0328">Glycosyltransferase</keyword>
<accession>A0A0H5C2Q2</accession>
<dbReference type="InterPro" id="IPR000715">
    <property type="entry name" value="Glycosyl_transferase_4"/>
</dbReference>
<evidence type="ECO:0000256" key="2">
    <source>
        <dbReference type="ARBA" id="ARBA00004477"/>
    </source>
</evidence>
<dbReference type="GO" id="GO:0003975">
    <property type="term" value="F:UDP-N-acetylglucosamine-dolichyl-phosphate N-acetylglucosaminephosphotransferase activity"/>
    <property type="evidence" value="ECO:0007669"/>
    <property type="project" value="UniProtKB-EC"/>
</dbReference>
<dbReference type="EC" id="2.7.8.15" evidence="5"/>
<dbReference type="GO" id="GO:0006488">
    <property type="term" value="P:dolichol-linked oligosaccharide biosynthetic process"/>
    <property type="evidence" value="ECO:0007669"/>
    <property type="project" value="InterPro"/>
</dbReference>
<reference evidence="20" key="1">
    <citation type="submission" date="2014-12" db="EMBL/GenBank/DDBJ databases">
        <authorList>
            <person name="Jaenicke S."/>
        </authorList>
    </citation>
    <scope>NUCLEOTIDE SEQUENCE [LARGE SCALE GENOMIC DNA]</scope>
    <source>
        <strain evidence="20">CBS1600</strain>
    </source>
</reference>
<keyword evidence="12" id="KW-0460">Magnesium</keyword>
<evidence type="ECO:0000256" key="4">
    <source>
        <dbReference type="ARBA" id="ARBA00009317"/>
    </source>
</evidence>
<dbReference type="PANTHER" id="PTHR10571">
    <property type="entry name" value="UDP-N-ACETYLGLUCOSAMINE--DOLICHYL-PHOSPHATE N-ACETYLGLUCOSAMINEPHOSPHOTRANSFERASE"/>
    <property type="match status" value="1"/>
</dbReference>
<gene>
    <name evidence="20" type="ORF">BN1211_2419</name>
    <name evidence="21" type="ORF">CYBJADRAFT_128930</name>
</gene>
<dbReference type="Pfam" id="PF00953">
    <property type="entry name" value="Glycos_transf_4"/>
    <property type="match status" value="1"/>
</dbReference>
<accession>A0A1E4S025</accession>
<evidence type="ECO:0000313" key="23">
    <source>
        <dbReference type="Proteomes" id="UP000094389"/>
    </source>
</evidence>
<keyword evidence="13 19" id="KW-1133">Transmembrane helix</keyword>
<protein>
    <recommendedName>
        <fullName evidence="6">UDP-N-acetylglucosamine--dolichyl-phosphate N-acetylglucosaminephosphotransferase</fullName>
        <ecNumber evidence="5">2.7.8.15</ecNumber>
    </recommendedName>
    <alternativeName>
        <fullName evidence="15">GlcNAc-1-P transferase</fullName>
    </alternativeName>
    <alternativeName>
        <fullName evidence="16">N-acetylglucosamine-1-phosphate transferase</fullName>
    </alternativeName>
</protein>
<sequence length="448" mass="49908">MLQLLVISIAIAAIALSSGAFNALWTASGFALIGYVVTDSLIPKLAPFFTAKGLFGKDMSKVGKPVIPETIGAITATSYLFLMFFFIPFAFYKYLVVATVGGGERGAGEVPSLGSDDQLALFPHDKLAGFLSAMLCLESILLLGLADDFFDLRWRHKFFLPAIAAIPLLVVYYVDFGVTHVLIPSWLQHHFKDQTTIELGWLYYVYMGSVAIFCPNSINILAGVNGLETGQAVVITVLLLLNDLCYFVFGSQQTWESHIFSASLLIPFLGVSLTLFKYNWYPARVFVGDTYCYFAGMVFAVVGIQGHFSKTLLLFFIPQIFNFIYSVPQLFNLVPCPRHRLPRFNEKDGLMYPSHAVFEKQLNPMVEKAMVVLSKLKLLEIVQREGRVVESSNFTLINLALVWFGPLREDSLCAVLLLLQFTIGLVALLARHTIGPWLYGYDNLFFSA</sequence>
<keyword evidence="10" id="KW-0479">Metal-binding</keyword>
<proteinExistence type="inferred from homology"/>
<feature type="transmembrane region" description="Helical" evidence="19">
    <location>
        <begin position="127"/>
        <end position="146"/>
    </location>
</feature>
<feature type="transmembrane region" description="Helical" evidence="19">
    <location>
        <begin position="255"/>
        <end position="278"/>
    </location>
</feature>
<evidence type="ECO:0000256" key="5">
    <source>
        <dbReference type="ARBA" id="ARBA00013225"/>
    </source>
</evidence>
<evidence type="ECO:0000256" key="10">
    <source>
        <dbReference type="ARBA" id="ARBA00022723"/>
    </source>
</evidence>
<dbReference type="UniPathway" id="UPA00378"/>
<evidence type="ECO:0000256" key="1">
    <source>
        <dbReference type="ARBA" id="ARBA00001946"/>
    </source>
</evidence>
<evidence type="ECO:0000256" key="16">
    <source>
        <dbReference type="ARBA" id="ARBA00033238"/>
    </source>
</evidence>
<dbReference type="Proteomes" id="UP000094389">
    <property type="component" value="Unassembled WGS sequence"/>
</dbReference>
<dbReference type="OMA" id="LPHFNAR"/>
<evidence type="ECO:0000256" key="15">
    <source>
        <dbReference type="ARBA" id="ARBA00029567"/>
    </source>
</evidence>
<evidence type="ECO:0000313" key="21">
    <source>
        <dbReference type="EMBL" id="ODV72837.1"/>
    </source>
</evidence>
<comment type="similarity">
    <text evidence="4">Belongs to the glycosyltransferase 4 family.</text>
</comment>
<dbReference type="GO" id="GO:0005789">
    <property type="term" value="C:endoplasmic reticulum membrane"/>
    <property type="evidence" value="ECO:0007669"/>
    <property type="project" value="UniProtKB-SubCell"/>
</dbReference>
<keyword evidence="11" id="KW-0256">Endoplasmic reticulum</keyword>
<evidence type="ECO:0000256" key="17">
    <source>
        <dbReference type="ARBA" id="ARBA00044717"/>
    </source>
</evidence>
<evidence type="ECO:0000256" key="3">
    <source>
        <dbReference type="ARBA" id="ARBA00004922"/>
    </source>
</evidence>
<feature type="transmembrane region" description="Helical" evidence="19">
    <location>
        <begin position="158"/>
        <end position="183"/>
    </location>
</feature>
<dbReference type="InterPro" id="IPR033895">
    <property type="entry name" value="GPT"/>
</dbReference>
<comment type="catalytic activity">
    <reaction evidence="18">
        <text>a di-trans,poly-cis-dolichyl phosphate + UDP-N-acetyl-alpha-D-glucosamine = an N-acetyl-alpha-D-glucosaminyl-diphospho-di-trans,poly-cis-dolichol + UMP</text>
        <dbReference type="Rhea" id="RHEA:13289"/>
        <dbReference type="Rhea" id="RHEA-COMP:19498"/>
        <dbReference type="Rhea" id="RHEA-COMP:19507"/>
        <dbReference type="ChEBI" id="CHEBI:57683"/>
        <dbReference type="ChEBI" id="CHEBI:57705"/>
        <dbReference type="ChEBI" id="CHEBI:57865"/>
        <dbReference type="ChEBI" id="CHEBI:58427"/>
        <dbReference type="EC" id="2.7.8.15"/>
    </reaction>
    <physiologicalReaction direction="left-to-right" evidence="18">
        <dbReference type="Rhea" id="RHEA:13290"/>
    </physiologicalReaction>
</comment>
<evidence type="ECO:0000256" key="14">
    <source>
        <dbReference type="ARBA" id="ARBA00023136"/>
    </source>
</evidence>
<keyword evidence="9 19" id="KW-0812">Transmembrane</keyword>
<dbReference type="STRING" id="983966.A0A0H5C2Q2"/>